<dbReference type="EMBL" id="DSXI01000459">
    <property type="protein sequence ID" value="HGS05618.1"/>
    <property type="molecule type" value="Genomic_DNA"/>
</dbReference>
<evidence type="ECO:0008006" key="2">
    <source>
        <dbReference type="Google" id="ProtNLM"/>
    </source>
</evidence>
<sequence length="198" mass="22148">MLTAVGLLLTAFIFEKHFENYFPLEEGKVLEYSFTSAKDGNVVEKAKVTVTNLAPKTLDNKTVIPRKYEKVTQKGDKQTYTGFFLNDKEGVLFWAVQGDKDDQPKPLPQKIYYLKNPLKVAATWGGGEAPKGSIESTDEKVAVAAGSFSGCVRVKIAYPENMPLKESLYWFAENVGIIKSSYTYKNGVQEQFELLAVR</sequence>
<gene>
    <name evidence="1" type="ORF">ENT08_07770</name>
</gene>
<evidence type="ECO:0000313" key="1">
    <source>
        <dbReference type="EMBL" id="HGS05618.1"/>
    </source>
</evidence>
<name>A0A7V4G953_9BACT</name>
<comment type="caution">
    <text evidence="1">The sequence shown here is derived from an EMBL/GenBank/DDBJ whole genome shotgun (WGS) entry which is preliminary data.</text>
</comment>
<organism evidence="1">
    <name type="scientific">Desulfobacca acetoxidans</name>
    <dbReference type="NCBI Taxonomy" id="60893"/>
    <lineage>
        <taxon>Bacteria</taxon>
        <taxon>Pseudomonadati</taxon>
        <taxon>Thermodesulfobacteriota</taxon>
        <taxon>Desulfobaccia</taxon>
        <taxon>Desulfobaccales</taxon>
        <taxon>Desulfobaccaceae</taxon>
        <taxon>Desulfobacca</taxon>
    </lineage>
</organism>
<accession>A0A7V4G953</accession>
<reference evidence="1" key="1">
    <citation type="journal article" date="2020" name="mSystems">
        <title>Genome- and Community-Level Interaction Insights into Carbon Utilization and Element Cycling Functions of Hydrothermarchaeota in Hydrothermal Sediment.</title>
        <authorList>
            <person name="Zhou Z."/>
            <person name="Liu Y."/>
            <person name="Xu W."/>
            <person name="Pan J."/>
            <person name="Luo Z.H."/>
            <person name="Li M."/>
        </authorList>
    </citation>
    <scope>NUCLEOTIDE SEQUENCE [LARGE SCALE GENOMIC DNA]</scope>
    <source>
        <strain evidence="1">SpSt-548</strain>
    </source>
</reference>
<dbReference type="Gene3D" id="2.40.360.20">
    <property type="match status" value="1"/>
</dbReference>
<dbReference type="AlphaFoldDB" id="A0A7V4G953"/>
<proteinExistence type="predicted"/>
<protein>
    <recommendedName>
        <fullName evidence="2">DUF3108 domain-containing protein</fullName>
    </recommendedName>
</protein>